<sequence>MKLPQEDKTVAPALPIAAQIGTKPASGFSESGCSRHFHVGPGHSSPWVDTAQLTAVSLKWTEV</sequence>
<name>A0ABX7PWD2_9BACT</name>
<evidence type="ECO:0000313" key="1">
    <source>
        <dbReference type="EMBL" id="QSR87330.1"/>
    </source>
</evidence>
<evidence type="ECO:0000313" key="2">
    <source>
        <dbReference type="Proteomes" id="UP000663088"/>
    </source>
</evidence>
<keyword evidence="2" id="KW-1185">Reference proteome</keyword>
<gene>
    <name evidence="1" type="ORF">EM20IM_03090</name>
</gene>
<organism evidence="1 2">
    <name type="scientific">Candidatus Methylacidiphilum infernorum</name>
    <dbReference type="NCBI Taxonomy" id="511746"/>
    <lineage>
        <taxon>Bacteria</taxon>
        <taxon>Pseudomonadati</taxon>
        <taxon>Verrucomicrobiota</taxon>
        <taxon>Methylacidiphilae</taxon>
        <taxon>Methylacidiphilales</taxon>
        <taxon>Methylacidiphilaceae</taxon>
        <taxon>Methylacidiphilum (ex Ratnadevi et al. 2023)</taxon>
    </lineage>
</organism>
<dbReference type="RefSeq" id="WP_206847778.1">
    <property type="nucleotide sequence ID" value="NZ_CP065956.1"/>
</dbReference>
<dbReference type="EMBL" id="CP065956">
    <property type="protein sequence ID" value="QSR87330.1"/>
    <property type="molecule type" value="Genomic_DNA"/>
</dbReference>
<dbReference type="Proteomes" id="UP000663088">
    <property type="component" value="Chromosome"/>
</dbReference>
<reference evidence="1 2" key="1">
    <citation type="submission" date="2020-12" db="EMBL/GenBank/DDBJ databases">
        <authorList>
            <person name="Awala S.I."/>
            <person name="Gwak J.-H."/>
            <person name="Kim S.-J."/>
            <person name="Rhee S.-K."/>
        </authorList>
    </citation>
    <scope>NUCLEOTIDE SEQUENCE [LARGE SCALE GENOMIC DNA]</scope>
    <source>
        <strain evidence="1 2">IT5</strain>
    </source>
</reference>
<accession>A0ABX7PWD2</accession>
<protein>
    <submittedName>
        <fullName evidence="1">Uncharacterized protein</fullName>
    </submittedName>
</protein>
<proteinExistence type="predicted"/>